<reference evidence="3 4" key="1">
    <citation type="submission" date="2007-08" db="EMBL/GenBank/DDBJ databases">
        <authorList>
            <person name="Fulton L."/>
            <person name="Clifton S."/>
            <person name="Fulton B."/>
            <person name="Xu J."/>
            <person name="Minx P."/>
            <person name="Pepin K.H."/>
            <person name="Johnson M."/>
            <person name="Thiruvilangam P."/>
            <person name="Bhonagiri V."/>
            <person name="Nash W.E."/>
            <person name="Mardis E.R."/>
            <person name="Wilson R.K."/>
        </authorList>
    </citation>
    <scope>NUCLEOTIDE SEQUENCE [LARGE SCALE GENOMIC DNA]</scope>
    <source>
        <strain evidence="4">ATCC BAA-613 / DSM 15670 / CCUG 46953 / JCM 12243 / WAL 16351</strain>
    </source>
</reference>
<dbReference type="InterPro" id="IPR001763">
    <property type="entry name" value="Rhodanese-like_dom"/>
</dbReference>
<reference evidence="3 4" key="2">
    <citation type="submission" date="2007-09" db="EMBL/GenBank/DDBJ databases">
        <title>Draft genome sequence of Clostridium bolteae (ATCC BAA-613).</title>
        <authorList>
            <person name="Sudarsanam P."/>
            <person name="Ley R."/>
            <person name="Guruge J."/>
            <person name="Turnbaugh P.J."/>
            <person name="Mahowald M."/>
            <person name="Liep D."/>
            <person name="Gordon J."/>
        </authorList>
    </citation>
    <scope>NUCLEOTIDE SEQUENCE [LARGE SCALE GENOMIC DNA]</scope>
    <source>
        <strain evidence="4">ATCC BAA-613 / DSM 15670 / CCUG 46953 / JCM 12243 / WAL 16351</strain>
    </source>
</reference>
<gene>
    <name evidence="3" type="ORF">CLOBOL_06261</name>
</gene>
<feature type="transmembrane region" description="Helical" evidence="1">
    <location>
        <begin position="66"/>
        <end position="82"/>
    </location>
</feature>
<keyword evidence="1" id="KW-0812">Transmembrane</keyword>
<dbReference type="HOGENOM" id="CLU_914324_0_0_9"/>
<evidence type="ECO:0000313" key="4">
    <source>
        <dbReference type="Proteomes" id="UP000005396"/>
    </source>
</evidence>
<dbReference type="CDD" id="cd00158">
    <property type="entry name" value="RHOD"/>
    <property type="match status" value="2"/>
</dbReference>
<sequence>MVAACIAASILSYMCIPSVKNMMNKIVAMFAAGLMILFALSAFVVMVRKIYRKTRKNKEEEMKKKFVTLGIMMALSMTVAAGCGQKAGNETTAQETAESTAADTAAADTTAADTAAADTTGADGAGSETAAALQSDGSYQYVSPKEAVAAAKDKSAHVLDVREWDNYVKGRVADSMWCPIFPLEDDSLAEAMGTYAKENLSDGQKIYIICNSGKRGAEKATGVLKEAGIDGSLIYTVEGGAKALESEKGALTTNRAEEDIDWKTVAAADALKAVGGSDVQILDVRDNDTYAEGHLKGSLQSSLKEIEDPAAQTAMYKMAKEEMDPSKPVYLLCYSGNKCAKTGISVMKDAGFDVDNLFIIENGAKDKDIQAAFVTE</sequence>
<feature type="domain" description="Rhodanese" evidence="2">
    <location>
        <begin position="275"/>
        <end position="371"/>
    </location>
</feature>
<keyword evidence="1" id="KW-1133">Transmembrane helix</keyword>
<dbReference type="PROSITE" id="PS50206">
    <property type="entry name" value="RHODANESE_3"/>
    <property type="match status" value="2"/>
</dbReference>
<dbReference type="Gene3D" id="3.40.250.10">
    <property type="entry name" value="Rhodanese-like domain"/>
    <property type="match status" value="2"/>
</dbReference>
<organism evidence="3 4">
    <name type="scientific">Enterocloster bolteae (strain ATCC BAA-613 / DSM 15670 / CCUG 46953 / JCM 12243 / WAL 16351)</name>
    <name type="common">Clostridium bolteae</name>
    <dbReference type="NCBI Taxonomy" id="411902"/>
    <lineage>
        <taxon>Bacteria</taxon>
        <taxon>Bacillati</taxon>
        <taxon>Bacillota</taxon>
        <taxon>Clostridia</taxon>
        <taxon>Lachnospirales</taxon>
        <taxon>Lachnospiraceae</taxon>
        <taxon>Enterocloster</taxon>
    </lineage>
</organism>
<feature type="domain" description="Rhodanese" evidence="2">
    <location>
        <begin position="152"/>
        <end position="253"/>
    </location>
</feature>
<dbReference type="PANTHER" id="PTHR43031:SF16">
    <property type="entry name" value="OXIDOREDUCTASE"/>
    <property type="match status" value="1"/>
</dbReference>
<proteinExistence type="predicted"/>
<evidence type="ECO:0000259" key="2">
    <source>
        <dbReference type="PROSITE" id="PS50206"/>
    </source>
</evidence>
<dbReference type="Pfam" id="PF00581">
    <property type="entry name" value="Rhodanese"/>
    <property type="match status" value="2"/>
</dbReference>
<accession>A8S235</accession>
<keyword evidence="1" id="KW-0472">Membrane</keyword>
<dbReference type="eggNOG" id="COG0607">
    <property type="taxonomic scope" value="Bacteria"/>
</dbReference>
<dbReference type="EMBL" id="ABCC02000047">
    <property type="protein sequence ID" value="EDP13696.1"/>
    <property type="molecule type" value="Genomic_DNA"/>
</dbReference>
<dbReference type="PANTHER" id="PTHR43031">
    <property type="entry name" value="FAD-DEPENDENT OXIDOREDUCTASE"/>
    <property type="match status" value="1"/>
</dbReference>
<dbReference type="SUPFAM" id="SSF52821">
    <property type="entry name" value="Rhodanese/Cell cycle control phosphatase"/>
    <property type="match status" value="2"/>
</dbReference>
<comment type="caution">
    <text evidence="3">The sequence shown here is derived from an EMBL/GenBank/DDBJ whole genome shotgun (WGS) entry which is preliminary data.</text>
</comment>
<evidence type="ECO:0000313" key="3">
    <source>
        <dbReference type="EMBL" id="EDP13696.1"/>
    </source>
</evidence>
<dbReference type="Proteomes" id="UP000005396">
    <property type="component" value="Unassembled WGS sequence"/>
</dbReference>
<feature type="transmembrane region" description="Helical" evidence="1">
    <location>
        <begin position="27"/>
        <end position="45"/>
    </location>
</feature>
<dbReference type="AlphaFoldDB" id="A8S235"/>
<name>A8S235_ENTBW</name>
<dbReference type="SMART" id="SM00450">
    <property type="entry name" value="RHOD"/>
    <property type="match status" value="2"/>
</dbReference>
<evidence type="ECO:0000256" key="1">
    <source>
        <dbReference type="SAM" id="Phobius"/>
    </source>
</evidence>
<dbReference type="InterPro" id="IPR036873">
    <property type="entry name" value="Rhodanese-like_dom_sf"/>
</dbReference>
<dbReference type="InterPro" id="IPR050229">
    <property type="entry name" value="GlpE_sulfurtransferase"/>
</dbReference>
<protein>
    <recommendedName>
        <fullName evidence="2">Rhodanese domain-containing protein</fullName>
    </recommendedName>
</protein>
<dbReference type="PaxDb" id="411902-CLOBOL_06261"/>